<gene>
    <name evidence="3" type="ORF">niasHT_023192</name>
</gene>
<name>A0ABD2JD84_9BILA</name>
<dbReference type="PANTHER" id="PTHR12817:SF0">
    <property type="entry name" value="GEO08327P1"/>
    <property type="match status" value="1"/>
</dbReference>
<reference evidence="3 4" key="1">
    <citation type="submission" date="2024-10" db="EMBL/GenBank/DDBJ databases">
        <authorList>
            <person name="Kim D."/>
        </authorList>
    </citation>
    <scope>NUCLEOTIDE SEQUENCE [LARGE SCALE GENOMIC DNA]</scope>
    <source>
        <strain evidence="3">BH-2024</strain>
    </source>
</reference>
<dbReference type="Proteomes" id="UP001620626">
    <property type="component" value="Unassembled WGS sequence"/>
</dbReference>
<dbReference type="Gene3D" id="3.30.1380.20">
    <property type="entry name" value="Trafficking protein particle complex subunit 3"/>
    <property type="match status" value="1"/>
</dbReference>
<protein>
    <recommendedName>
        <fullName evidence="5">Trafficking protein particle complex subunit 6B</fullName>
    </recommendedName>
</protein>
<comment type="similarity">
    <text evidence="2">Belongs to the TRAPP small subunits family. BET3 subfamily.</text>
</comment>
<evidence type="ECO:0000256" key="1">
    <source>
        <dbReference type="ARBA" id="ARBA00004222"/>
    </source>
</evidence>
<dbReference type="SUPFAM" id="SSF111126">
    <property type="entry name" value="Ligand-binding domain in the NO signalling and Golgi transport"/>
    <property type="match status" value="1"/>
</dbReference>
<dbReference type="PANTHER" id="PTHR12817">
    <property type="entry name" value="TRAFFICKING PROTEIN PARTICLE COMPLEX SUBUNIT 6B"/>
    <property type="match status" value="1"/>
</dbReference>
<dbReference type="GO" id="GO:0005794">
    <property type="term" value="C:Golgi apparatus"/>
    <property type="evidence" value="ECO:0007669"/>
    <property type="project" value="UniProtKB-SubCell"/>
</dbReference>
<comment type="subcellular location">
    <subcellularLocation>
        <location evidence="1">Golgi apparatus</location>
        <location evidence="1">cis-Golgi network</location>
    </subcellularLocation>
</comment>
<evidence type="ECO:0000256" key="2">
    <source>
        <dbReference type="ARBA" id="ARBA00006218"/>
    </source>
</evidence>
<keyword evidence="4" id="KW-1185">Reference proteome</keyword>
<evidence type="ECO:0000313" key="3">
    <source>
        <dbReference type="EMBL" id="KAL3088574.1"/>
    </source>
</evidence>
<sequence>MVSSLNNLLPSIDFPFIYLHNEMVKYFQDRDKSLEEQRELWLQKIRHLSDGETVDLLAGADGQMMSNRLFAQRNAVTRLEASGFRVGYVLAEHFAKDLPRFSNELDKMKFICKEFWASTFGKGVDKLSTNHQGIYIIQDSKFHTVTPFAEGVQYLADSVPYLAFPAGLVRGALESLGIVATVTVQVEKLPTVKFNIQMEKN</sequence>
<proteinExistence type="inferred from homology"/>
<comment type="caution">
    <text evidence="3">The sequence shown here is derived from an EMBL/GenBank/DDBJ whole genome shotgun (WGS) entry which is preliminary data.</text>
</comment>
<dbReference type="InterPro" id="IPR024096">
    <property type="entry name" value="NO_sig/Golgi_transp_ligand-bd"/>
</dbReference>
<dbReference type="AlphaFoldDB" id="A0ABD2JD84"/>
<dbReference type="InterPro" id="IPR037992">
    <property type="entry name" value="TRAPPC6/Trs33"/>
</dbReference>
<dbReference type="CDD" id="cd14944">
    <property type="entry name" value="TRAPPC6A_Trs33"/>
    <property type="match status" value="1"/>
</dbReference>
<evidence type="ECO:0008006" key="5">
    <source>
        <dbReference type="Google" id="ProtNLM"/>
    </source>
</evidence>
<accession>A0ABD2JD84</accession>
<organism evidence="3 4">
    <name type="scientific">Heterodera trifolii</name>
    <dbReference type="NCBI Taxonomy" id="157864"/>
    <lineage>
        <taxon>Eukaryota</taxon>
        <taxon>Metazoa</taxon>
        <taxon>Ecdysozoa</taxon>
        <taxon>Nematoda</taxon>
        <taxon>Chromadorea</taxon>
        <taxon>Rhabditida</taxon>
        <taxon>Tylenchina</taxon>
        <taxon>Tylenchomorpha</taxon>
        <taxon>Tylenchoidea</taxon>
        <taxon>Heteroderidae</taxon>
        <taxon>Heteroderinae</taxon>
        <taxon>Heterodera</taxon>
    </lineage>
</organism>
<dbReference type="InterPro" id="IPR007194">
    <property type="entry name" value="TRAPP_component"/>
</dbReference>
<evidence type="ECO:0000313" key="4">
    <source>
        <dbReference type="Proteomes" id="UP001620626"/>
    </source>
</evidence>
<dbReference type="EMBL" id="JBICBT010000998">
    <property type="protein sequence ID" value="KAL3088574.1"/>
    <property type="molecule type" value="Genomic_DNA"/>
</dbReference>
<dbReference type="Pfam" id="PF04051">
    <property type="entry name" value="TRAPP"/>
    <property type="match status" value="1"/>
</dbReference>